<evidence type="ECO:0000259" key="1">
    <source>
        <dbReference type="PROSITE" id="PS50943"/>
    </source>
</evidence>
<dbReference type="Proteomes" id="UP000192796">
    <property type="component" value="Unassembled WGS sequence"/>
</dbReference>
<keyword evidence="3" id="KW-1185">Reference proteome</keyword>
<organism evidence="2 3">
    <name type="scientific">Niastella vici</name>
    <dbReference type="NCBI Taxonomy" id="1703345"/>
    <lineage>
        <taxon>Bacteria</taxon>
        <taxon>Pseudomonadati</taxon>
        <taxon>Bacteroidota</taxon>
        <taxon>Chitinophagia</taxon>
        <taxon>Chitinophagales</taxon>
        <taxon>Chitinophagaceae</taxon>
        <taxon>Niastella</taxon>
    </lineage>
</organism>
<dbReference type="InterPro" id="IPR010982">
    <property type="entry name" value="Lambda_DNA-bd_dom_sf"/>
</dbReference>
<feature type="domain" description="HTH cro/C1-type" evidence="1">
    <location>
        <begin position="12"/>
        <end position="67"/>
    </location>
</feature>
<dbReference type="Gene3D" id="1.10.260.40">
    <property type="entry name" value="lambda repressor-like DNA-binding domains"/>
    <property type="match status" value="1"/>
</dbReference>
<dbReference type="AlphaFoldDB" id="A0A1V9G2R5"/>
<accession>A0A1V9G2R5</accession>
<dbReference type="InterPro" id="IPR001387">
    <property type="entry name" value="Cro/C1-type_HTH"/>
</dbReference>
<dbReference type="RefSeq" id="WP_081146569.1">
    <property type="nucleotide sequence ID" value="NZ_LVYD01000041.1"/>
</dbReference>
<gene>
    <name evidence="2" type="ORF">A3860_18530</name>
</gene>
<reference evidence="2 3" key="1">
    <citation type="submission" date="2016-03" db="EMBL/GenBank/DDBJ databases">
        <title>Niastella vici sp. nov., isolated from farmland soil.</title>
        <authorList>
            <person name="Chen L."/>
            <person name="Wang D."/>
            <person name="Yang S."/>
            <person name="Wang G."/>
        </authorList>
    </citation>
    <scope>NUCLEOTIDE SEQUENCE [LARGE SCALE GENOMIC DNA]</scope>
    <source>
        <strain evidence="2 3">DJ57</strain>
    </source>
</reference>
<sequence length="95" mass="11269">MELERRKIPNHLRKFRKQMGLTQLEVASLLKLASSKHIILWEKGKSHPGLCNFFKLCIIYNALPNELYPECYQELREELLSMTEDLLLHKEFSPK</sequence>
<comment type="caution">
    <text evidence="2">The sequence shown here is derived from an EMBL/GenBank/DDBJ whole genome shotgun (WGS) entry which is preliminary data.</text>
</comment>
<dbReference type="PROSITE" id="PS50943">
    <property type="entry name" value="HTH_CROC1"/>
    <property type="match status" value="1"/>
</dbReference>
<proteinExistence type="predicted"/>
<dbReference type="CDD" id="cd00093">
    <property type="entry name" value="HTH_XRE"/>
    <property type="match status" value="1"/>
</dbReference>
<dbReference type="SUPFAM" id="SSF47413">
    <property type="entry name" value="lambda repressor-like DNA-binding domains"/>
    <property type="match status" value="1"/>
</dbReference>
<protein>
    <recommendedName>
        <fullName evidence="1">HTH cro/C1-type domain-containing protein</fullName>
    </recommendedName>
</protein>
<dbReference type="STRING" id="1703345.A3860_18530"/>
<dbReference type="OrthoDB" id="799601at2"/>
<evidence type="ECO:0000313" key="3">
    <source>
        <dbReference type="Proteomes" id="UP000192796"/>
    </source>
</evidence>
<evidence type="ECO:0000313" key="2">
    <source>
        <dbReference type="EMBL" id="OQP64756.1"/>
    </source>
</evidence>
<dbReference type="GO" id="GO:0003677">
    <property type="term" value="F:DNA binding"/>
    <property type="evidence" value="ECO:0007669"/>
    <property type="project" value="InterPro"/>
</dbReference>
<name>A0A1V9G2R5_9BACT</name>
<dbReference type="EMBL" id="LVYD01000041">
    <property type="protein sequence ID" value="OQP64756.1"/>
    <property type="molecule type" value="Genomic_DNA"/>
</dbReference>